<name>A0AAQ3TQK5_PASNO</name>
<evidence type="ECO:0000256" key="1">
    <source>
        <dbReference type="SAM" id="MobiDB-lite"/>
    </source>
</evidence>
<proteinExistence type="predicted"/>
<protein>
    <submittedName>
        <fullName evidence="2">Uncharacterized protein</fullName>
    </submittedName>
</protein>
<accession>A0AAQ3TQK5</accession>
<feature type="region of interest" description="Disordered" evidence="1">
    <location>
        <begin position="28"/>
        <end position="65"/>
    </location>
</feature>
<sequence>MLNAERKLRLSNAAGISPVRGCPWVEVEEDGSSSMSPLSRSKLTSRTMMLLDDSSSSGRPPERKL</sequence>
<evidence type="ECO:0000313" key="3">
    <source>
        <dbReference type="Proteomes" id="UP001341281"/>
    </source>
</evidence>
<reference evidence="2 3" key="1">
    <citation type="submission" date="2024-02" db="EMBL/GenBank/DDBJ databases">
        <title>High-quality chromosome-scale genome assembly of Pensacola bahiagrass (Paspalum notatum Flugge var. saurae).</title>
        <authorList>
            <person name="Vega J.M."/>
            <person name="Podio M."/>
            <person name="Orjuela J."/>
            <person name="Siena L.A."/>
            <person name="Pessino S.C."/>
            <person name="Combes M.C."/>
            <person name="Mariac C."/>
            <person name="Albertini E."/>
            <person name="Pupilli F."/>
            <person name="Ortiz J.P.A."/>
            <person name="Leblanc O."/>
        </authorList>
    </citation>
    <scope>NUCLEOTIDE SEQUENCE [LARGE SCALE GENOMIC DNA]</scope>
    <source>
        <strain evidence="2">R1</strain>
        <tissue evidence="2">Leaf</tissue>
    </source>
</reference>
<dbReference type="AlphaFoldDB" id="A0AAQ3TQK5"/>
<evidence type="ECO:0000313" key="2">
    <source>
        <dbReference type="EMBL" id="WVZ77850.1"/>
    </source>
</evidence>
<gene>
    <name evidence="2" type="ORF">U9M48_025663</name>
</gene>
<feature type="compositionally biased region" description="Low complexity" evidence="1">
    <location>
        <begin position="32"/>
        <end position="45"/>
    </location>
</feature>
<dbReference type="Proteomes" id="UP001341281">
    <property type="component" value="Chromosome 05"/>
</dbReference>
<dbReference type="EMBL" id="CP144749">
    <property type="protein sequence ID" value="WVZ77850.1"/>
    <property type="molecule type" value="Genomic_DNA"/>
</dbReference>
<keyword evidence="3" id="KW-1185">Reference proteome</keyword>
<organism evidence="2 3">
    <name type="scientific">Paspalum notatum var. saurae</name>
    <dbReference type="NCBI Taxonomy" id="547442"/>
    <lineage>
        <taxon>Eukaryota</taxon>
        <taxon>Viridiplantae</taxon>
        <taxon>Streptophyta</taxon>
        <taxon>Embryophyta</taxon>
        <taxon>Tracheophyta</taxon>
        <taxon>Spermatophyta</taxon>
        <taxon>Magnoliopsida</taxon>
        <taxon>Liliopsida</taxon>
        <taxon>Poales</taxon>
        <taxon>Poaceae</taxon>
        <taxon>PACMAD clade</taxon>
        <taxon>Panicoideae</taxon>
        <taxon>Andropogonodae</taxon>
        <taxon>Paspaleae</taxon>
        <taxon>Paspalinae</taxon>
        <taxon>Paspalum</taxon>
    </lineage>
</organism>